<organism evidence="2">
    <name type="scientific">Drosophila grimshawi</name>
    <name type="common">Hawaiian fruit fly</name>
    <name type="synonym">Idiomyia grimshawi</name>
    <dbReference type="NCBI Taxonomy" id="7222"/>
    <lineage>
        <taxon>Eukaryota</taxon>
        <taxon>Metazoa</taxon>
        <taxon>Ecdysozoa</taxon>
        <taxon>Arthropoda</taxon>
        <taxon>Hexapoda</taxon>
        <taxon>Insecta</taxon>
        <taxon>Pterygota</taxon>
        <taxon>Neoptera</taxon>
        <taxon>Endopterygota</taxon>
        <taxon>Diptera</taxon>
        <taxon>Brachycera</taxon>
        <taxon>Muscomorpha</taxon>
        <taxon>Ephydroidea</taxon>
        <taxon>Drosophilidae</taxon>
        <taxon>Drosophila</taxon>
        <taxon>Hawaiian Drosophila</taxon>
    </lineage>
</organism>
<name>B4JR86_DROGR</name>
<keyword evidence="2" id="KW-1185">Reference proteome</keyword>
<evidence type="ECO:0000313" key="2">
    <source>
        <dbReference type="Proteomes" id="UP000001070"/>
    </source>
</evidence>
<dbReference type="Proteomes" id="UP000001070">
    <property type="component" value="Unassembled WGS sequence"/>
</dbReference>
<gene>
    <name evidence="1" type="primary">Dgri\GH13836</name>
    <name evidence="1" type="ORF">Dgri_GH13836</name>
</gene>
<sequence length="72" mass="8060">MYYIKLLLISQRPPSSDFPEHFPRFSGPGGSSNHNFYRSESYSYSSDGMGAPHIQRSVFDSRLGPGINTAVF</sequence>
<proteinExistence type="predicted"/>
<evidence type="ECO:0000313" key="1">
    <source>
        <dbReference type="EMBL" id="EDV99416.1"/>
    </source>
</evidence>
<accession>B4JR86</accession>
<dbReference type="EMBL" id="CH916372">
    <property type="protein sequence ID" value="EDV99416.1"/>
    <property type="molecule type" value="Genomic_DNA"/>
</dbReference>
<reference evidence="1 2" key="1">
    <citation type="journal article" date="2007" name="Nature">
        <title>Evolution of genes and genomes on the Drosophila phylogeny.</title>
        <authorList>
            <consortium name="Drosophila 12 Genomes Consortium"/>
            <person name="Clark A.G."/>
            <person name="Eisen M.B."/>
            <person name="Smith D.R."/>
            <person name="Bergman C.M."/>
            <person name="Oliver B."/>
            <person name="Markow T.A."/>
            <person name="Kaufman T.C."/>
            <person name="Kellis M."/>
            <person name="Gelbart W."/>
            <person name="Iyer V.N."/>
            <person name="Pollard D.A."/>
            <person name="Sackton T.B."/>
            <person name="Larracuente A.M."/>
            <person name="Singh N.D."/>
            <person name="Abad J.P."/>
            <person name="Abt D.N."/>
            <person name="Adryan B."/>
            <person name="Aguade M."/>
            <person name="Akashi H."/>
            <person name="Anderson W.W."/>
            <person name="Aquadro C.F."/>
            <person name="Ardell D.H."/>
            <person name="Arguello R."/>
            <person name="Artieri C.G."/>
            <person name="Barbash D.A."/>
            <person name="Barker D."/>
            <person name="Barsanti P."/>
            <person name="Batterham P."/>
            <person name="Batzoglou S."/>
            <person name="Begun D."/>
            <person name="Bhutkar A."/>
            <person name="Blanco E."/>
            <person name="Bosak S.A."/>
            <person name="Bradley R.K."/>
            <person name="Brand A.D."/>
            <person name="Brent M.R."/>
            <person name="Brooks A.N."/>
            <person name="Brown R.H."/>
            <person name="Butlin R.K."/>
            <person name="Caggese C."/>
            <person name="Calvi B.R."/>
            <person name="Bernardo de Carvalho A."/>
            <person name="Caspi A."/>
            <person name="Castrezana S."/>
            <person name="Celniker S.E."/>
            <person name="Chang J.L."/>
            <person name="Chapple C."/>
            <person name="Chatterji S."/>
            <person name="Chinwalla A."/>
            <person name="Civetta A."/>
            <person name="Clifton S.W."/>
            <person name="Comeron J.M."/>
            <person name="Costello J.C."/>
            <person name="Coyne J.A."/>
            <person name="Daub J."/>
            <person name="David R.G."/>
            <person name="Delcher A.L."/>
            <person name="Delehaunty K."/>
            <person name="Do C.B."/>
            <person name="Ebling H."/>
            <person name="Edwards K."/>
            <person name="Eickbush T."/>
            <person name="Evans J.D."/>
            <person name="Filipski A."/>
            <person name="Findeiss S."/>
            <person name="Freyhult E."/>
            <person name="Fulton L."/>
            <person name="Fulton R."/>
            <person name="Garcia A.C."/>
            <person name="Gardiner A."/>
            <person name="Garfield D.A."/>
            <person name="Garvin B.E."/>
            <person name="Gibson G."/>
            <person name="Gilbert D."/>
            <person name="Gnerre S."/>
            <person name="Godfrey J."/>
            <person name="Good R."/>
            <person name="Gotea V."/>
            <person name="Gravely B."/>
            <person name="Greenberg A.J."/>
            <person name="Griffiths-Jones S."/>
            <person name="Gross S."/>
            <person name="Guigo R."/>
            <person name="Gustafson E.A."/>
            <person name="Haerty W."/>
            <person name="Hahn M.W."/>
            <person name="Halligan D.L."/>
            <person name="Halpern A.L."/>
            <person name="Halter G.M."/>
            <person name="Han M.V."/>
            <person name="Heger A."/>
            <person name="Hillier L."/>
            <person name="Hinrichs A.S."/>
            <person name="Holmes I."/>
            <person name="Hoskins R.A."/>
            <person name="Hubisz M.J."/>
            <person name="Hultmark D."/>
            <person name="Huntley M.A."/>
            <person name="Jaffe D.B."/>
            <person name="Jagadeeshan S."/>
            <person name="Jeck W.R."/>
            <person name="Johnson J."/>
            <person name="Jones C.D."/>
            <person name="Jordan W.C."/>
            <person name="Karpen G.H."/>
            <person name="Kataoka E."/>
            <person name="Keightley P.D."/>
            <person name="Kheradpour P."/>
            <person name="Kirkness E.F."/>
            <person name="Koerich L.B."/>
            <person name="Kristiansen K."/>
            <person name="Kudrna D."/>
            <person name="Kulathinal R.J."/>
            <person name="Kumar S."/>
            <person name="Kwok R."/>
            <person name="Lander E."/>
            <person name="Langley C.H."/>
            <person name="Lapoint R."/>
            <person name="Lazzaro B.P."/>
            <person name="Lee S.J."/>
            <person name="Levesque L."/>
            <person name="Li R."/>
            <person name="Lin C.F."/>
            <person name="Lin M.F."/>
            <person name="Lindblad-Toh K."/>
            <person name="Llopart A."/>
            <person name="Long M."/>
            <person name="Low L."/>
            <person name="Lozovsky E."/>
            <person name="Lu J."/>
            <person name="Luo M."/>
            <person name="Machado C.A."/>
            <person name="Makalowski W."/>
            <person name="Marzo M."/>
            <person name="Matsuda M."/>
            <person name="Matzkin L."/>
            <person name="McAllister B."/>
            <person name="McBride C.S."/>
            <person name="McKernan B."/>
            <person name="McKernan K."/>
            <person name="Mendez-Lago M."/>
            <person name="Minx P."/>
            <person name="Mollenhauer M.U."/>
            <person name="Montooth K."/>
            <person name="Mount S.M."/>
            <person name="Mu X."/>
            <person name="Myers E."/>
            <person name="Negre B."/>
            <person name="Newfeld S."/>
            <person name="Nielsen R."/>
            <person name="Noor M.A."/>
            <person name="O'Grady P."/>
            <person name="Pachter L."/>
            <person name="Papaceit M."/>
            <person name="Parisi M.J."/>
            <person name="Parisi M."/>
            <person name="Parts L."/>
            <person name="Pedersen J.S."/>
            <person name="Pesole G."/>
            <person name="Phillippy A.M."/>
            <person name="Ponting C.P."/>
            <person name="Pop M."/>
            <person name="Porcelli D."/>
            <person name="Powell J.R."/>
            <person name="Prohaska S."/>
            <person name="Pruitt K."/>
            <person name="Puig M."/>
            <person name="Quesneville H."/>
            <person name="Ram K.R."/>
            <person name="Rand D."/>
            <person name="Rasmussen M.D."/>
            <person name="Reed L.K."/>
            <person name="Reenan R."/>
            <person name="Reily A."/>
            <person name="Remington K.A."/>
            <person name="Rieger T.T."/>
            <person name="Ritchie M.G."/>
            <person name="Robin C."/>
            <person name="Rogers Y.H."/>
            <person name="Rohde C."/>
            <person name="Rozas J."/>
            <person name="Rubenfield M.J."/>
            <person name="Ruiz A."/>
            <person name="Russo S."/>
            <person name="Salzberg S.L."/>
            <person name="Sanchez-Gracia A."/>
            <person name="Saranga D.J."/>
            <person name="Sato H."/>
            <person name="Schaeffer S.W."/>
            <person name="Schatz M.C."/>
            <person name="Schlenke T."/>
            <person name="Schwartz R."/>
            <person name="Segarra C."/>
            <person name="Singh R.S."/>
            <person name="Sirot L."/>
            <person name="Sirota M."/>
            <person name="Sisneros N.B."/>
            <person name="Smith C.D."/>
            <person name="Smith T.F."/>
            <person name="Spieth J."/>
            <person name="Stage D.E."/>
            <person name="Stark A."/>
            <person name="Stephan W."/>
            <person name="Strausberg R.L."/>
            <person name="Strempel S."/>
            <person name="Sturgill D."/>
            <person name="Sutton G."/>
            <person name="Sutton G.G."/>
            <person name="Tao W."/>
            <person name="Teichmann S."/>
            <person name="Tobari Y.N."/>
            <person name="Tomimura Y."/>
            <person name="Tsolas J.M."/>
            <person name="Valente V.L."/>
            <person name="Venter E."/>
            <person name="Venter J.C."/>
            <person name="Vicario S."/>
            <person name="Vieira F.G."/>
            <person name="Vilella A.J."/>
            <person name="Villasante A."/>
            <person name="Walenz B."/>
            <person name="Wang J."/>
            <person name="Wasserman M."/>
            <person name="Watts T."/>
            <person name="Wilson D."/>
            <person name="Wilson R.K."/>
            <person name="Wing R.A."/>
            <person name="Wolfner M.F."/>
            <person name="Wong A."/>
            <person name="Wong G.K."/>
            <person name="Wu C.I."/>
            <person name="Wu G."/>
            <person name="Yamamoto D."/>
            <person name="Yang H.P."/>
            <person name="Yang S.P."/>
            <person name="Yorke J.A."/>
            <person name="Yoshida K."/>
            <person name="Zdobnov E."/>
            <person name="Zhang P."/>
            <person name="Zhang Y."/>
            <person name="Zimin A.V."/>
            <person name="Baldwin J."/>
            <person name="Abdouelleil A."/>
            <person name="Abdulkadir J."/>
            <person name="Abebe A."/>
            <person name="Abera B."/>
            <person name="Abreu J."/>
            <person name="Acer S.C."/>
            <person name="Aftuck L."/>
            <person name="Alexander A."/>
            <person name="An P."/>
            <person name="Anderson E."/>
            <person name="Anderson S."/>
            <person name="Arachi H."/>
            <person name="Azer M."/>
            <person name="Bachantsang P."/>
            <person name="Barry A."/>
            <person name="Bayul T."/>
            <person name="Berlin A."/>
            <person name="Bessette D."/>
            <person name="Bloom T."/>
            <person name="Blye J."/>
            <person name="Boguslavskiy L."/>
            <person name="Bonnet C."/>
            <person name="Boukhgalter B."/>
            <person name="Bourzgui I."/>
            <person name="Brown A."/>
            <person name="Cahill P."/>
            <person name="Channer S."/>
            <person name="Cheshatsang Y."/>
            <person name="Chuda L."/>
            <person name="Citroen M."/>
            <person name="Collymore A."/>
            <person name="Cooke P."/>
            <person name="Costello M."/>
            <person name="D'Aco K."/>
            <person name="Daza R."/>
            <person name="De Haan G."/>
            <person name="DeGray S."/>
            <person name="DeMaso C."/>
            <person name="Dhargay N."/>
            <person name="Dooley K."/>
            <person name="Dooley E."/>
            <person name="Doricent M."/>
            <person name="Dorje P."/>
            <person name="Dorjee K."/>
            <person name="Dupes A."/>
            <person name="Elong R."/>
            <person name="Falk J."/>
            <person name="Farina A."/>
            <person name="Faro S."/>
            <person name="Ferguson D."/>
            <person name="Fisher S."/>
            <person name="Foley C.D."/>
            <person name="Franke A."/>
            <person name="Friedrich D."/>
            <person name="Gadbois L."/>
            <person name="Gearin G."/>
            <person name="Gearin C.R."/>
            <person name="Giannoukos G."/>
            <person name="Goode T."/>
            <person name="Graham J."/>
            <person name="Grandbois E."/>
            <person name="Grewal S."/>
            <person name="Gyaltsen K."/>
            <person name="Hafez N."/>
            <person name="Hagos B."/>
            <person name="Hall J."/>
            <person name="Henson C."/>
            <person name="Hollinger A."/>
            <person name="Honan T."/>
            <person name="Huard M.D."/>
            <person name="Hughes L."/>
            <person name="Hurhula B."/>
            <person name="Husby M.E."/>
            <person name="Kamat A."/>
            <person name="Kanga B."/>
            <person name="Kashin S."/>
            <person name="Khazanovich D."/>
            <person name="Kisner P."/>
            <person name="Lance K."/>
            <person name="Lara M."/>
            <person name="Lee W."/>
            <person name="Lennon N."/>
            <person name="Letendre F."/>
            <person name="LeVine R."/>
            <person name="Lipovsky A."/>
            <person name="Liu X."/>
            <person name="Liu J."/>
            <person name="Liu S."/>
            <person name="Lokyitsang T."/>
            <person name="Lokyitsang Y."/>
            <person name="Lubonja R."/>
            <person name="Lui A."/>
            <person name="MacDonald P."/>
            <person name="Magnisalis V."/>
            <person name="Maru K."/>
            <person name="Matthews C."/>
            <person name="McCusker W."/>
            <person name="McDonough S."/>
            <person name="Mehta T."/>
            <person name="Meldrim J."/>
            <person name="Meneus L."/>
            <person name="Mihai O."/>
            <person name="Mihalev A."/>
            <person name="Mihova T."/>
            <person name="Mittelman R."/>
            <person name="Mlenga V."/>
            <person name="Montmayeur A."/>
            <person name="Mulrain L."/>
            <person name="Navidi A."/>
            <person name="Naylor J."/>
            <person name="Negash T."/>
            <person name="Nguyen T."/>
            <person name="Nguyen N."/>
            <person name="Nicol R."/>
            <person name="Norbu C."/>
            <person name="Norbu N."/>
            <person name="Novod N."/>
            <person name="O'Neill B."/>
            <person name="Osman S."/>
            <person name="Markiewicz E."/>
            <person name="Oyono O.L."/>
            <person name="Patti C."/>
            <person name="Phunkhang P."/>
            <person name="Pierre F."/>
            <person name="Priest M."/>
            <person name="Raghuraman S."/>
            <person name="Rege F."/>
            <person name="Reyes R."/>
            <person name="Rise C."/>
            <person name="Rogov P."/>
            <person name="Ross K."/>
            <person name="Ryan E."/>
            <person name="Settipalli S."/>
            <person name="Shea T."/>
            <person name="Sherpa N."/>
            <person name="Shi L."/>
            <person name="Shih D."/>
            <person name="Sparrow T."/>
            <person name="Spaulding J."/>
            <person name="Stalker J."/>
            <person name="Stange-Thomann N."/>
            <person name="Stavropoulos S."/>
            <person name="Stone C."/>
            <person name="Strader C."/>
            <person name="Tesfaye S."/>
            <person name="Thomson T."/>
            <person name="Thoulutsang Y."/>
            <person name="Thoulutsang D."/>
            <person name="Topham K."/>
            <person name="Topping I."/>
            <person name="Tsamla T."/>
            <person name="Vassiliev H."/>
            <person name="Vo A."/>
            <person name="Wangchuk T."/>
            <person name="Wangdi T."/>
            <person name="Weiand M."/>
            <person name="Wilkinson J."/>
            <person name="Wilson A."/>
            <person name="Yadav S."/>
            <person name="Young G."/>
            <person name="Yu Q."/>
            <person name="Zembek L."/>
            <person name="Zhong D."/>
            <person name="Zimmer A."/>
            <person name="Zwirko Z."/>
            <person name="Jaffe D.B."/>
            <person name="Alvarez P."/>
            <person name="Brockman W."/>
            <person name="Butler J."/>
            <person name="Chin C."/>
            <person name="Gnerre S."/>
            <person name="Grabherr M."/>
            <person name="Kleber M."/>
            <person name="Mauceli E."/>
            <person name="MacCallum I."/>
        </authorList>
    </citation>
    <scope>NUCLEOTIDE SEQUENCE [LARGE SCALE GENOMIC DNA]</scope>
    <source>
        <strain evidence="2">Tucson 15287-2541.00</strain>
    </source>
</reference>
<dbReference type="OrthoDB" id="7870627at2759"/>
<protein>
    <submittedName>
        <fullName evidence="1">GH13836</fullName>
    </submittedName>
</protein>
<dbReference type="AlphaFoldDB" id="B4JR86"/>
<dbReference type="InParanoid" id="B4JR86"/>
<dbReference type="HOGENOM" id="CLU_2724846_0_0_1"/>
<dbReference type="PhylomeDB" id="B4JR86"/>